<keyword evidence="2" id="KW-1185">Reference proteome</keyword>
<protein>
    <submittedName>
        <fullName evidence="1">Uncharacterized protein</fullName>
    </submittedName>
</protein>
<evidence type="ECO:0000313" key="2">
    <source>
        <dbReference type="Proteomes" id="UP000828941"/>
    </source>
</evidence>
<comment type="caution">
    <text evidence="1">The sequence shown here is derived from an EMBL/GenBank/DDBJ whole genome shotgun (WGS) entry which is preliminary data.</text>
</comment>
<gene>
    <name evidence="1" type="ORF">L6164_022239</name>
</gene>
<proteinExistence type="predicted"/>
<dbReference type="EMBL" id="CM039434">
    <property type="protein sequence ID" value="KAI4322558.1"/>
    <property type="molecule type" value="Genomic_DNA"/>
</dbReference>
<evidence type="ECO:0000313" key="1">
    <source>
        <dbReference type="EMBL" id="KAI4322558.1"/>
    </source>
</evidence>
<dbReference type="Proteomes" id="UP000828941">
    <property type="component" value="Chromosome 9"/>
</dbReference>
<organism evidence="1 2">
    <name type="scientific">Bauhinia variegata</name>
    <name type="common">Purple orchid tree</name>
    <name type="synonym">Phanera variegata</name>
    <dbReference type="NCBI Taxonomy" id="167791"/>
    <lineage>
        <taxon>Eukaryota</taxon>
        <taxon>Viridiplantae</taxon>
        <taxon>Streptophyta</taxon>
        <taxon>Embryophyta</taxon>
        <taxon>Tracheophyta</taxon>
        <taxon>Spermatophyta</taxon>
        <taxon>Magnoliopsida</taxon>
        <taxon>eudicotyledons</taxon>
        <taxon>Gunneridae</taxon>
        <taxon>Pentapetalae</taxon>
        <taxon>rosids</taxon>
        <taxon>fabids</taxon>
        <taxon>Fabales</taxon>
        <taxon>Fabaceae</taxon>
        <taxon>Cercidoideae</taxon>
        <taxon>Cercideae</taxon>
        <taxon>Bauhiniinae</taxon>
        <taxon>Bauhinia</taxon>
    </lineage>
</organism>
<sequence length="426" mass="48283">MVEHKQFKTKLCVPYQRGRCTRQNCSFAHGNAELRRFSSSYSGRRDYSGNDLRDKLDRRHLSPRRYSPARHSRGHKTVHDYHPPSSFEEKNDRKHRTTQVITGQSDVSGGLKVSGSRNSLEEQLKNVQLDISKLENQKFQLGVYLNDSAQEVDSLNSRIQELEAQLINENEECKRITLKIRKFIKAHNHNSRLQDELKRSQVRLQRLGDELASDITGIGTNEEDLSIDIVSNGENTGFPPIIKRKVEHNEASPHKKRLHVERDAVDESKQDKSKAEHLVETAKTRKRSRGNVAAPLNDKGYLGLEVPRTGTEVTRPTDLEGTHKRGIYNSSKNLYPEKLKESRPELPSSSMVAHTVDEDVEIELDDKTEIPETAHPENGNGPAFKVKGMPLLLPPVLTLGNNYSQYEGDDDNVDIDGLDEDVTGRT</sequence>
<reference evidence="1 2" key="1">
    <citation type="journal article" date="2022" name="DNA Res.">
        <title>Chromosomal-level genome assembly of the orchid tree Bauhinia variegata (Leguminosae; Cercidoideae) supports the allotetraploid origin hypothesis of Bauhinia.</title>
        <authorList>
            <person name="Zhong Y."/>
            <person name="Chen Y."/>
            <person name="Zheng D."/>
            <person name="Pang J."/>
            <person name="Liu Y."/>
            <person name="Luo S."/>
            <person name="Meng S."/>
            <person name="Qian L."/>
            <person name="Wei D."/>
            <person name="Dai S."/>
            <person name="Zhou R."/>
        </authorList>
    </citation>
    <scope>NUCLEOTIDE SEQUENCE [LARGE SCALE GENOMIC DNA]</scope>
    <source>
        <strain evidence="1">BV-YZ2020</strain>
    </source>
</reference>
<accession>A0ACB9MEG8</accession>
<name>A0ACB9MEG8_BAUVA</name>